<comment type="caution">
    <text evidence="2">The sequence shown here is derived from an EMBL/GenBank/DDBJ whole genome shotgun (WGS) entry which is preliminary data.</text>
</comment>
<dbReference type="InterPro" id="IPR007052">
    <property type="entry name" value="CS_dom"/>
</dbReference>
<feature type="domain" description="CS" evidence="1">
    <location>
        <begin position="16"/>
        <end position="104"/>
    </location>
</feature>
<name>A0ABD1Z3U9_9MARC</name>
<keyword evidence="3" id="KW-1185">Reference proteome</keyword>
<proteinExistence type="predicted"/>
<dbReference type="CDD" id="cd06467">
    <property type="entry name" value="p23_NUDC_like"/>
    <property type="match status" value="1"/>
</dbReference>
<dbReference type="EMBL" id="JBHFFA010000003">
    <property type="protein sequence ID" value="KAL2636247.1"/>
    <property type="molecule type" value="Genomic_DNA"/>
</dbReference>
<dbReference type="PANTHER" id="PTHR12356:SF18">
    <property type="entry name" value="NUDC DOMAIN-CONTAINING PROTEIN 2"/>
    <property type="match status" value="1"/>
</dbReference>
<protein>
    <recommendedName>
        <fullName evidence="1">CS domain-containing protein</fullName>
    </recommendedName>
</protein>
<dbReference type="InterPro" id="IPR008978">
    <property type="entry name" value="HSP20-like_chaperone"/>
</dbReference>
<dbReference type="AlphaFoldDB" id="A0ABD1Z3U9"/>
<dbReference type="SUPFAM" id="SSF49764">
    <property type="entry name" value="HSP20-like chaperones"/>
    <property type="match status" value="1"/>
</dbReference>
<dbReference type="PROSITE" id="PS51203">
    <property type="entry name" value="CS"/>
    <property type="match status" value="1"/>
</dbReference>
<gene>
    <name evidence="2" type="ORF">R1flu_007726</name>
</gene>
<dbReference type="FunFam" id="2.60.40.790:FF:000051">
    <property type="entry name" value="nudC domain-containing protein 2"/>
    <property type="match status" value="1"/>
</dbReference>
<reference evidence="2 3" key="1">
    <citation type="submission" date="2024-09" db="EMBL/GenBank/DDBJ databases">
        <title>Chromosome-scale assembly of Riccia fluitans.</title>
        <authorList>
            <person name="Paukszto L."/>
            <person name="Sawicki J."/>
            <person name="Karawczyk K."/>
            <person name="Piernik-Szablinska J."/>
            <person name="Szczecinska M."/>
            <person name="Mazdziarz M."/>
        </authorList>
    </citation>
    <scope>NUCLEOTIDE SEQUENCE [LARGE SCALE GENOMIC DNA]</scope>
    <source>
        <strain evidence="2">Rf_01</strain>
        <tissue evidence="2">Aerial parts of the thallus</tissue>
    </source>
</reference>
<dbReference type="Pfam" id="PF04969">
    <property type="entry name" value="CS"/>
    <property type="match status" value="1"/>
</dbReference>
<evidence type="ECO:0000313" key="3">
    <source>
        <dbReference type="Proteomes" id="UP001605036"/>
    </source>
</evidence>
<organism evidence="2 3">
    <name type="scientific">Riccia fluitans</name>
    <dbReference type="NCBI Taxonomy" id="41844"/>
    <lineage>
        <taxon>Eukaryota</taxon>
        <taxon>Viridiplantae</taxon>
        <taxon>Streptophyta</taxon>
        <taxon>Embryophyta</taxon>
        <taxon>Marchantiophyta</taxon>
        <taxon>Marchantiopsida</taxon>
        <taxon>Marchantiidae</taxon>
        <taxon>Marchantiales</taxon>
        <taxon>Ricciaceae</taxon>
        <taxon>Riccia</taxon>
    </lineage>
</organism>
<evidence type="ECO:0000259" key="1">
    <source>
        <dbReference type="PROSITE" id="PS51203"/>
    </source>
</evidence>
<dbReference type="Gene3D" id="2.60.40.790">
    <property type="match status" value="1"/>
</dbReference>
<evidence type="ECO:0000313" key="2">
    <source>
        <dbReference type="EMBL" id="KAL2636247.1"/>
    </source>
</evidence>
<dbReference type="PANTHER" id="PTHR12356">
    <property type="entry name" value="NUCLEAR MOVEMENT PROTEIN NUDC"/>
    <property type="match status" value="1"/>
</dbReference>
<dbReference type="InterPro" id="IPR037898">
    <property type="entry name" value="NudC_fam"/>
</dbReference>
<dbReference type="Proteomes" id="UP001605036">
    <property type="component" value="Unassembled WGS sequence"/>
</dbReference>
<sequence>MSEKLAPDKRHKFVHNQQTVYEWDQTLDDVNMYIPLPPNVPTRSFYCTIKPQHLEVGIKGSPPYLNHDLAGPVKLDGSFWTLEDNVMHITLQKRDIGQPWPSAISGHGELDPLAVDQESRRLMLERFQIEHPGFDFSRAEFTGSCPNPQTFLGGIPR</sequence>
<accession>A0ABD1Z3U9</accession>